<feature type="chain" id="PRO_5009750841" evidence="2">
    <location>
        <begin position="21"/>
        <end position="187"/>
    </location>
</feature>
<dbReference type="InterPro" id="IPR051686">
    <property type="entry name" value="Lipoprotein_DolP"/>
</dbReference>
<dbReference type="PANTHER" id="PTHR34606:SF4">
    <property type="entry name" value="OUTER MEMBRANE LIPOPROTEIN DOLP"/>
    <property type="match status" value="1"/>
</dbReference>
<protein>
    <submittedName>
        <fullName evidence="5">Osmotically-inducible protein OsmY, contains BON domain</fullName>
    </submittedName>
</protein>
<name>A0A098GIS7_LEGMI</name>
<evidence type="ECO:0000313" key="6">
    <source>
        <dbReference type="Proteomes" id="UP000032414"/>
    </source>
</evidence>
<evidence type="ECO:0000256" key="2">
    <source>
        <dbReference type="SAM" id="SignalP"/>
    </source>
</evidence>
<feature type="domain" description="BON" evidence="3">
    <location>
        <begin position="120"/>
        <end position="187"/>
    </location>
</feature>
<feature type="domain" description="BON" evidence="3">
    <location>
        <begin position="43"/>
        <end position="111"/>
    </location>
</feature>
<dbReference type="InterPro" id="IPR007055">
    <property type="entry name" value="BON_dom"/>
</dbReference>
<dbReference type="HOGENOM" id="CLU_083606_3_1_6"/>
<sequence>MKFRSIIFFLVCSLLTGCVAAVVAGAAASLVVYDRRSVVTIESDARIFHKIHTAIVKDPRFRDSRINVTSFNRVVLLVGQTPAASLRVLAEKIAQNTPNVRRVYDEVTVDYPLPLAERTKDTWITSQVRSLMLTRKGLESGSIRIVTENGVVYLMGIVTHEQANLAVDVARQVNEVRKVVKVFQYIV</sequence>
<dbReference type="SMART" id="SM00749">
    <property type="entry name" value="BON"/>
    <property type="match status" value="2"/>
</dbReference>
<dbReference type="EMBL" id="FMVN01000003">
    <property type="protein sequence ID" value="SCY01513.1"/>
    <property type="molecule type" value="Genomic_DNA"/>
</dbReference>
<evidence type="ECO:0000256" key="1">
    <source>
        <dbReference type="ARBA" id="ARBA00022729"/>
    </source>
</evidence>
<dbReference type="STRING" id="451.B6N58_14555"/>
<dbReference type="Pfam" id="PF04972">
    <property type="entry name" value="BON"/>
    <property type="match status" value="2"/>
</dbReference>
<dbReference type="Proteomes" id="UP000032414">
    <property type="component" value="Chromosome I"/>
</dbReference>
<evidence type="ECO:0000313" key="7">
    <source>
        <dbReference type="Proteomes" id="UP000182998"/>
    </source>
</evidence>
<dbReference type="AlphaFoldDB" id="A0A098GIS7"/>
<reference evidence="4" key="1">
    <citation type="submission" date="2014-09" db="EMBL/GenBank/DDBJ databases">
        <authorList>
            <person name="GOMEZ-VALERO Laura"/>
        </authorList>
    </citation>
    <scope>NUCLEOTIDE SEQUENCE</scope>
    <source>
        <strain evidence="4">ATCC33218</strain>
    </source>
</reference>
<dbReference type="PROSITE" id="PS51257">
    <property type="entry name" value="PROKAR_LIPOPROTEIN"/>
    <property type="match status" value="1"/>
</dbReference>
<evidence type="ECO:0000313" key="4">
    <source>
        <dbReference type="EMBL" id="CEG62384.1"/>
    </source>
</evidence>
<organism evidence="4 6">
    <name type="scientific">Legionella micdadei</name>
    <name type="common">Tatlockia micdadei</name>
    <dbReference type="NCBI Taxonomy" id="451"/>
    <lineage>
        <taxon>Bacteria</taxon>
        <taxon>Pseudomonadati</taxon>
        <taxon>Pseudomonadota</taxon>
        <taxon>Gammaproteobacteria</taxon>
        <taxon>Legionellales</taxon>
        <taxon>Legionellaceae</taxon>
        <taxon>Legionella</taxon>
    </lineage>
</organism>
<dbReference type="KEGG" id="tmc:LMI_3163"/>
<keyword evidence="7" id="KW-1185">Reference proteome</keyword>
<gene>
    <name evidence="4" type="primary">ecfH</name>
    <name evidence="4" type="ORF">LMI_3163</name>
    <name evidence="5" type="ORF">SAMN02982997_00612</name>
</gene>
<proteinExistence type="predicted"/>
<keyword evidence="1 2" id="KW-0732">Signal</keyword>
<dbReference type="InterPro" id="IPR014004">
    <property type="entry name" value="Transpt-assoc_nodulatn_dom_bac"/>
</dbReference>
<evidence type="ECO:0000259" key="3">
    <source>
        <dbReference type="PROSITE" id="PS50914"/>
    </source>
</evidence>
<feature type="signal peptide" evidence="2">
    <location>
        <begin position="1"/>
        <end position="20"/>
    </location>
</feature>
<dbReference type="EMBL" id="LN614830">
    <property type="protein sequence ID" value="CEG62384.1"/>
    <property type="molecule type" value="Genomic_DNA"/>
</dbReference>
<dbReference type="Proteomes" id="UP000182998">
    <property type="component" value="Unassembled WGS sequence"/>
</dbReference>
<reference evidence="5 7" key="3">
    <citation type="submission" date="2016-10" db="EMBL/GenBank/DDBJ databases">
        <authorList>
            <person name="Varghese N."/>
            <person name="Submissions S."/>
        </authorList>
    </citation>
    <scope>NUCLEOTIDE SEQUENCE [LARGE SCALE GENOMIC DNA]</scope>
    <source>
        <strain evidence="5 7">ATCC 33218</strain>
    </source>
</reference>
<evidence type="ECO:0000313" key="5">
    <source>
        <dbReference type="EMBL" id="SCY01513.1"/>
    </source>
</evidence>
<dbReference type="OrthoDB" id="9783990at2"/>
<dbReference type="PANTHER" id="PTHR34606">
    <property type="entry name" value="BON DOMAIN-CONTAINING PROTEIN"/>
    <property type="match status" value="1"/>
</dbReference>
<dbReference type="PROSITE" id="PS50914">
    <property type="entry name" value="BON"/>
    <property type="match status" value="2"/>
</dbReference>
<reference evidence="6" key="2">
    <citation type="submission" date="2014-09" db="EMBL/GenBank/DDBJ databases">
        <authorList>
            <person name="Gomez-Valero L."/>
        </authorList>
    </citation>
    <scope>NUCLEOTIDE SEQUENCE [LARGE SCALE GENOMIC DNA]</scope>
    <source>
        <strain evidence="6">ATCC33218</strain>
    </source>
</reference>
<accession>A0A098GIS7</accession>
<dbReference type="RefSeq" id="WP_045100446.1">
    <property type="nucleotide sequence ID" value="NZ_CP020614.1"/>
</dbReference>
<dbReference type="PATRIC" id="fig|451.8.peg.960"/>